<keyword evidence="2" id="KW-1185">Reference proteome</keyword>
<reference evidence="1 2" key="1">
    <citation type="submission" date="2019-02" db="EMBL/GenBank/DDBJ databases">
        <title>Genome sequencing of the rare red list fungi Hericium alpestre (H. flagellum).</title>
        <authorList>
            <person name="Buettner E."/>
            <person name="Kellner H."/>
        </authorList>
    </citation>
    <scope>NUCLEOTIDE SEQUENCE [LARGE SCALE GENOMIC DNA]</scope>
    <source>
        <strain evidence="1 2">DSM 108284</strain>
    </source>
</reference>
<comment type="caution">
    <text evidence="1">The sequence shown here is derived from an EMBL/GenBank/DDBJ whole genome shotgun (WGS) entry which is preliminary data.</text>
</comment>
<dbReference type="STRING" id="135208.A0A4Y9ZYT0"/>
<sequence>MNGDMSDADNYWSNAVRPRIAMLQTGFYHQGAEAANTLQEAVDAELTAMYAAITAMRSVRNTQAAIRRLPPEVLTRIFWFCSIQESPSPYSSRIRYGASELWQRWEPGWMKVTYVCRYWRDAALQDPRLWGSNIACGLPFSWMEETLKRSKLAPISIDLQYRSSKSSDFFRLLAKHLYHTRHLAVSGDYGRDLSPVVETLVERAPIVETLRFEQPTGARKSLPDEIFARYAPLLRQIVLVNWFLPSAVCPELVSRVEHLDLQLGSDEKFSENFHRSDRCSPYNQMLFTLQQMMVLKTLKLKMSLPPCVAGVFTSRDYVLNMPQLEQLELEDGTAEIALLLEHIQIPATARMKIMASHSTFDEVYLLLAPQLHRRLQAAPTPAHALSISCDAMNGDYDISVKVKAWPSVPSKETEGNTTLDFEFNGRRGTGQNATAPCALHQFCRALSVDAVSWLHCKLYPVVDWKRQQLVDLFTGFPVLESLTVYKSTGAPRDGPCIFHFRQEALREHCHLTAASRAHARAI</sequence>
<dbReference type="Gene3D" id="1.20.1280.50">
    <property type="match status" value="1"/>
</dbReference>
<gene>
    <name evidence="1" type="ORF">EWM64_g4899</name>
</gene>
<organism evidence="1 2">
    <name type="scientific">Hericium alpestre</name>
    <dbReference type="NCBI Taxonomy" id="135208"/>
    <lineage>
        <taxon>Eukaryota</taxon>
        <taxon>Fungi</taxon>
        <taxon>Dikarya</taxon>
        <taxon>Basidiomycota</taxon>
        <taxon>Agaricomycotina</taxon>
        <taxon>Agaricomycetes</taxon>
        <taxon>Russulales</taxon>
        <taxon>Hericiaceae</taxon>
        <taxon>Hericium</taxon>
    </lineage>
</organism>
<name>A0A4Y9ZYT0_9AGAM</name>
<proteinExistence type="predicted"/>
<evidence type="ECO:0000313" key="2">
    <source>
        <dbReference type="Proteomes" id="UP000298061"/>
    </source>
</evidence>
<evidence type="ECO:0000313" key="1">
    <source>
        <dbReference type="EMBL" id="TFY79111.1"/>
    </source>
</evidence>
<dbReference type="AlphaFoldDB" id="A0A4Y9ZYT0"/>
<dbReference type="EMBL" id="SFCI01000558">
    <property type="protein sequence ID" value="TFY79111.1"/>
    <property type="molecule type" value="Genomic_DNA"/>
</dbReference>
<accession>A0A4Y9ZYT0</accession>
<protein>
    <submittedName>
        <fullName evidence="1">Uncharacterized protein</fullName>
    </submittedName>
</protein>
<dbReference type="Proteomes" id="UP000298061">
    <property type="component" value="Unassembled WGS sequence"/>
</dbReference>
<dbReference type="OrthoDB" id="3172239at2759"/>